<dbReference type="RefSeq" id="WP_349140202.1">
    <property type="nucleotide sequence ID" value="NZ_JBBMFT010000004.1"/>
</dbReference>
<sequence>MKCPKCGQEMELGWLHAGRGPLFWSRKKNKLTIFLGQDDLRLQGMFGGTLPAWLCVDCQMVLMTYDQQE</sequence>
<dbReference type="InterPro" id="IPR045504">
    <property type="entry name" value="DUF6487"/>
</dbReference>
<dbReference type="Pfam" id="PF20097">
    <property type="entry name" value="DUF6487"/>
    <property type="match status" value="1"/>
</dbReference>
<accession>A0ABV1EPM1</accession>
<evidence type="ECO:0000313" key="3">
    <source>
        <dbReference type="Proteomes" id="UP001440599"/>
    </source>
</evidence>
<dbReference type="Proteomes" id="UP001440599">
    <property type="component" value="Unassembled WGS sequence"/>
</dbReference>
<keyword evidence="3" id="KW-1185">Reference proteome</keyword>
<evidence type="ECO:0000313" key="2">
    <source>
        <dbReference type="EMBL" id="MEQ2456541.1"/>
    </source>
</evidence>
<feature type="domain" description="DUF6487" evidence="1">
    <location>
        <begin position="3"/>
        <end position="66"/>
    </location>
</feature>
<gene>
    <name evidence="2" type="ORF">WMO45_08405</name>
</gene>
<reference evidence="2 3" key="1">
    <citation type="submission" date="2024-03" db="EMBL/GenBank/DDBJ databases">
        <title>Human intestinal bacterial collection.</title>
        <authorList>
            <person name="Pauvert C."/>
            <person name="Hitch T.C.A."/>
            <person name="Clavel T."/>
        </authorList>
    </citation>
    <scope>NUCLEOTIDE SEQUENCE [LARGE SCALE GENOMIC DNA]</scope>
    <source>
        <strain evidence="2 3">CLA-AP-H34</strain>
    </source>
</reference>
<dbReference type="EMBL" id="JBBMFT010000004">
    <property type="protein sequence ID" value="MEQ2456541.1"/>
    <property type="molecule type" value="Genomic_DNA"/>
</dbReference>
<comment type="caution">
    <text evidence="2">The sequence shown here is derived from an EMBL/GenBank/DDBJ whole genome shotgun (WGS) entry which is preliminary data.</text>
</comment>
<name>A0ABV1EPM1_9FIRM</name>
<proteinExistence type="predicted"/>
<evidence type="ECO:0000259" key="1">
    <source>
        <dbReference type="Pfam" id="PF20097"/>
    </source>
</evidence>
<organism evidence="2 3">
    <name type="scientific">Flavonifractor hominis</name>
    <dbReference type="NCBI Taxonomy" id="3133178"/>
    <lineage>
        <taxon>Bacteria</taxon>
        <taxon>Bacillati</taxon>
        <taxon>Bacillota</taxon>
        <taxon>Clostridia</taxon>
        <taxon>Eubacteriales</taxon>
        <taxon>Oscillospiraceae</taxon>
        <taxon>Flavonifractor</taxon>
    </lineage>
</organism>
<protein>
    <submittedName>
        <fullName evidence="2">PF20097 family protein</fullName>
    </submittedName>
</protein>